<dbReference type="AlphaFoldDB" id="M1DMI8"/>
<dbReference type="EnsemblPlants" id="PGSC0003DMT400091408">
    <property type="protein sequence ID" value="PGSC0003DMT400091408"/>
    <property type="gene ID" value="PGSC0003DMG400040979"/>
</dbReference>
<dbReference type="Proteomes" id="UP000011115">
    <property type="component" value="Unassembled WGS sequence"/>
</dbReference>
<dbReference type="HOGENOM" id="CLU_2175515_0_0_1"/>
<keyword evidence="2" id="KW-1185">Reference proteome</keyword>
<dbReference type="PaxDb" id="4113-PGSC0003DMT400091408"/>
<reference evidence="2" key="1">
    <citation type="journal article" date="2011" name="Nature">
        <title>Genome sequence and analysis of the tuber crop potato.</title>
        <authorList>
            <consortium name="The Potato Genome Sequencing Consortium"/>
        </authorList>
    </citation>
    <scope>NUCLEOTIDE SEQUENCE [LARGE SCALE GENOMIC DNA]</scope>
    <source>
        <strain evidence="2">cv. DM1-3 516 R44</strain>
    </source>
</reference>
<proteinExistence type="predicted"/>
<organism evidence="1 2">
    <name type="scientific">Solanum tuberosum</name>
    <name type="common">Potato</name>
    <dbReference type="NCBI Taxonomy" id="4113"/>
    <lineage>
        <taxon>Eukaryota</taxon>
        <taxon>Viridiplantae</taxon>
        <taxon>Streptophyta</taxon>
        <taxon>Embryophyta</taxon>
        <taxon>Tracheophyta</taxon>
        <taxon>Spermatophyta</taxon>
        <taxon>Magnoliopsida</taxon>
        <taxon>eudicotyledons</taxon>
        <taxon>Gunneridae</taxon>
        <taxon>Pentapetalae</taxon>
        <taxon>asterids</taxon>
        <taxon>lamiids</taxon>
        <taxon>Solanales</taxon>
        <taxon>Solanaceae</taxon>
        <taxon>Solanoideae</taxon>
        <taxon>Solaneae</taxon>
        <taxon>Solanum</taxon>
    </lineage>
</organism>
<evidence type="ECO:0000313" key="1">
    <source>
        <dbReference type="EnsemblPlants" id="PGSC0003DMT400091408"/>
    </source>
</evidence>
<reference evidence="1" key="2">
    <citation type="submission" date="2015-06" db="UniProtKB">
        <authorList>
            <consortium name="EnsemblPlants"/>
        </authorList>
    </citation>
    <scope>IDENTIFICATION</scope>
    <source>
        <strain evidence="1">DM1-3 516 R44</strain>
    </source>
</reference>
<protein>
    <submittedName>
        <fullName evidence="1">Uncharacterized protein</fullName>
    </submittedName>
</protein>
<name>M1DMI8_SOLTU</name>
<sequence length="110" mass="12512">MRFVDHDLRTVVPPTARRSWPWVRVFWGFTADHDPRTVVPPTGHRSSFFGVILWTTIHGPWSHLSPVGPGVGQPLAKFSGDFWVGCRVWGVTVDLKGLTIRLKDFLELYS</sequence>
<dbReference type="InParanoid" id="M1DMI8"/>
<evidence type="ECO:0000313" key="2">
    <source>
        <dbReference type="Proteomes" id="UP000011115"/>
    </source>
</evidence>
<accession>M1DMI8</accession>
<dbReference type="Gramene" id="PGSC0003DMT400091408">
    <property type="protein sequence ID" value="PGSC0003DMT400091408"/>
    <property type="gene ID" value="PGSC0003DMG400040979"/>
</dbReference>